<sequence>MKKICYLVIFFLYAIVKFCLAVDIITPVQSIVDGITKKILEWKRTFSFTVKMRVQSIDIGRIPKRVNYNTGHQNILTNS</sequence>
<feature type="signal peptide" evidence="1">
    <location>
        <begin position="1"/>
        <end position="21"/>
    </location>
</feature>
<protein>
    <submittedName>
        <fullName evidence="2">Uncharacterized protein</fullName>
    </submittedName>
</protein>
<keyword evidence="1" id="KW-0732">Signal</keyword>
<evidence type="ECO:0000256" key="1">
    <source>
        <dbReference type="SAM" id="SignalP"/>
    </source>
</evidence>
<name>A0A2P5BR20_TREOI</name>
<organism evidence="2 3">
    <name type="scientific">Trema orientale</name>
    <name type="common">Charcoal tree</name>
    <name type="synonym">Celtis orientalis</name>
    <dbReference type="NCBI Taxonomy" id="63057"/>
    <lineage>
        <taxon>Eukaryota</taxon>
        <taxon>Viridiplantae</taxon>
        <taxon>Streptophyta</taxon>
        <taxon>Embryophyta</taxon>
        <taxon>Tracheophyta</taxon>
        <taxon>Spermatophyta</taxon>
        <taxon>Magnoliopsida</taxon>
        <taxon>eudicotyledons</taxon>
        <taxon>Gunneridae</taxon>
        <taxon>Pentapetalae</taxon>
        <taxon>rosids</taxon>
        <taxon>fabids</taxon>
        <taxon>Rosales</taxon>
        <taxon>Cannabaceae</taxon>
        <taxon>Trema</taxon>
    </lineage>
</organism>
<dbReference type="InParanoid" id="A0A2P5BR20"/>
<proteinExistence type="predicted"/>
<keyword evidence="3" id="KW-1185">Reference proteome</keyword>
<dbReference type="AlphaFoldDB" id="A0A2P5BR20"/>
<feature type="chain" id="PRO_5015132069" evidence="1">
    <location>
        <begin position="22"/>
        <end position="79"/>
    </location>
</feature>
<dbReference type="Proteomes" id="UP000237000">
    <property type="component" value="Unassembled WGS sequence"/>
</dbReference>
<gene>
    <name evidence="2" type="ORF">TorRG33x02_311850</name>
</gene>
<accession>A0A2P5BR20</accession>
<dbReference type="EMBL" id="JXTC01000476">
    <property type="protein sequence ID" value="PON51259.1"/>
    <property type="molecule type" value="Genomic_DNA"/>
</dbReference>
<evidence type="ECO:0000313" key="2">
    <source>
        <dbReference type="EMBL" id="PON51259.1"/>
    </source>
</evidence>
<reference evidence="3" key="1">
    <citation type="submission" date="2016-06" db="EMBL/GenBank/DDBJ databases">
        <title>Parallel loss of symbiosis genes in relatives of nitrogen-fixing non-legume Parasponia.</title>
        <authorList>
            <person name="Van Velzen R."/>
            <person name="Holmer R."/>
            <person name="Bu F."/>
            <person name="Rutten L."/>
            <person name="Van Zeijl A."/>
            <person name="Liu W."/>
            <person name="Santuari L."/>
            <person name="Cao Q."/>
            <person name="Sharma T."/>
            <person name="Shen D."/>
            <person name="Roswanjaya Y."/>
            <person name="Wardhani T."/>
            <person name="Kalhor M.S."/>
            <person name="Jansen J."/>
            <person name="Van den Hoogen J."/>
            <person name="Gungor B."/>
            <person name="Hartog M."/>
            <person name="Hontelez J."/>
            <person name="Verver J."/>
            <person name="Yang W.-C."/>
            <person name="Schijlen E."/>
            <person name="Repin R."/>
            <person name="Schilthuizen M."/>
            <person name="Schranz E."/>
            <person name="Heidstra R."/>
            <person name="Miyata K."/>
            <person name="Fedorova E."/>
            <person name="Kohlen W."/>
            <person name="Bisseling T."/>
            <person name="Smit S."/>
            <person name="Geurts R."/>
        </authorList>
    </citation>
    <scope>NUCLEOTIDE SEQUENCE [LARGE SCALE GENOMIC DNA]</scope>
    <source>
        <strain evidence="3">cv. RG33-2</strain>
    </source>
</reference>
<evidence type="ECO:0000313" key="3">
    <source>
        <dbReference type="Proteomes" id="UP000237000"/>
    </source>
</evidence>
<comment type="caution">
    <text evidence="2">The sequence shown here is derived from an EMBL/GenBank/DDBJ whole genome shotgun (WGS) entry which is preliminary data.</text>
</comment>